<reference evidence="3" key="1">
    <citation type="submission" date="2025-08" db="UniProtKB">
        <authorList>
            <consortium name="Ensembl"/>
        </authorList>
    </citation>
    <scope>IDENTIFICATION</scope>
</reference>
<evidence type="ECO:0000259" key="2">
    <source>
        <dbReference type="Pfam" id="PF13843"/>
    </source>
</evidence>
<dbReference type="Ensembl" id="ENSAPOT00000017932.1">
    <property type="protein sequence ID" value="ENSAPOP00000010534.1"/>
    <property type="gene ID" value="ENSAPOG00000012999.1"/>
</dbReference>
<dbReference type="InParanoid" id="A0A3Q1F2D2"/>
<dbReference type="Pfam" id="PF13843">
    <property type="entry name" value="DDE_Tnp_1_7"/>
    <property type="match status" value="1"/>
</dbReference>
<keyword evidence="4" id="KW-1185">Reference proteome</keyword>
<feature type="compositionally biased region" description="Basic and acidic residues" evidence="1">
    <location>
        <begin position="52"/>
        <end position="62"/>
    </location>
</feature>
<feature type="domain" description="PiggyBac transposable element-derived protein" evidence="2">
    <location>
        <begin position="123"/>
        <end position="495"/>
    </location>
</feature>
<dbReference type="InterPro" id="IPR029526">
    <property type="entry name" value="PGBD"/>
</dbReference>
<dbReference type="STRING" id="80966.ENSAPOP00000010534"/>
<accession>A0A3Q1F2D2</accession>
<dbReference type="AlphaFoldDB" id="A0A3Q1F2D2"/>
<feature type="region of interest" description="Disordered" evidence="1">
    <location>
        <begin position="18"/>
        <end position="66"/>
    </location>
</feature>
<dbReference type="Proteomes" id="UP000257200">
    <property type="component" value="Unplaced"/>
</dbReference>
<dbReference type="PANTHER" id="PTHR46599:SF2">
    <property type="entry name" value="PIGGYBAC TRANSPOSABLE ELEMENT-DERIVED PROTEIN 4-LIKE"/>
    <property type="match status" value="1"/>
</dbReference>
<name>A0A3Q1F2D2_9TELE</name>
<organism evidence="3 4">
    <name type="scientific">Acanthochromis polyacanthus</name>
    <name type="common">spiny chromis</name>
    <dbReference type="NCBI Taxonomy" id="80966"/>
    <lineage>
        <taxon>Eukaryota</taxon>
        <taxon>Metazoa</taxon>
        <taxon>Chordata</taxon>
        <taxon>Craniata</taxon>
        <taxon>Vertebrata</taxon>
        <taxon>Euteleostomi</taxon>
        <taxon>Actinopterygii</taxon>
        <taxon>Neopterygii</taxon>
        <taxon>Teleostei</taxon>
        <taxon>Neoteleostei</taxon>
        <taxon>Acanthomorphata</taxon>
        <taxon>Ovalentaria</taxon>
        <taxon>Pomacentridae</taxon>
        <taxon>Acanthochromis</taxon>
    </lineage>
</organism>
<proteinExistence type="predicted"/>
<evidence type="ECO:0000313" key="3">
    <source>
        <dbReference type="Ensembl" id="ENSAPOP00000010534.1"/>
    </source>
</evidence>
<evidence type="ECO:0000313" key="4">
    <source>
        <dbReference type="Proteomes" id="UP000257200"/>
    </source>
</evidence>
<dbReference type="GeneTree" id="ENSGT00940000166014"/>
<evidence type="ECO:0000256" key="1">
    <source>
        <dbReference type="SAM" id="MobiDB-lite"/>
    </source>
</evidence>
<dbReference type="PANTHER" id="PTHR46599">
    <property type="entry name" value="PIGGYBAC TRANSPOSABLE ELEMENT-DERIVED PROTEIN 4"/>
    <property type="match status" value="1"/>
</dbReference>
<sequence length="601" mass="69695">MMSGSFFFDNFGESDSDSDFLGFQSDEDFNPTVESSDSDISDGDTYEEEVEERGGGGDRSDGDAASPWTREISEQVIEDFVLDYGPNLPRNLDVTEISEQVIEDFVLDYGPNLPRNLDVTEATPLKYFSLFFTDEEYVRIAKETNAYAALCRRESGQEDKYWIPTDGEEIKALFGLCILMGVNPMHEYSDYWSGDPFLGASGFQRVMTMNRYEKLCQYLHCNHAAARIDRKDPRYHPVSKVAPTVDMARHNFKKYYTHTRDISIDEAMKGYKGRTELRMYMPNKPEKFGIKFWARCDGRTAYMSDFQLYSGKRDQTPLQKLHGLGYRVVHEMTRDLVGLNHCVYIDRFFSSVTLLEHLLSDHIYACGTMMTNKKDTPPAIKQKKQHLKRLLPQRGDTLSFQKSNITVTAWNDNNIVVVAHSCLPHPSEMVTCERQVGRQKLTVPQPQAISRYNQHMNGVDVHDQLRKKYAASRASKKYWKYILWFVVDCCRVNAWIVYKLASTRQMGRKKRYTQKDFILELGKELVNDFSSRKRAAIRECGSPINIDMLKRKMTHTFERLPGKHRRCKSCYKKERRHETVFGCSTCNAHMCNDCFRQYTQV</sequence>
<reference evidence="3" key="2">
    <citation type="submission" date="2025-09" db="UniProtKB">
        <authorList>
            <consortium name="Ensembl"/>
        </authorList>
    </citation>
    <scope>IDENTIFICATION</scope>
</reference>
<protein>
    <recommendedName>
        <fullName evidence="2">PiggyBac transposable element-derived protein domain-containing protein</fullName>
    </recommendedName>
</protein>
<feature type="compositionally biased region" description="Acidic residues" evidence="1">
    <location>
        <begin position="36"/>
        <end position="51"/>
    </location>
</feature>